<feature type="domain" description="Mur ligase C-terminal" evidence="14">
    <location>
        <begin position="332"/>
        <end position="465"/>
    </location>
</feature>
<keyword evidence="4 10" id="KW-0547">Nucleotide-binding</keyword>
<dbReference type="SUPFAM" id="SSF53244">
    <property type="entry name" value="MurD-like peptide ligases, peptide-binding domain"/>
    <property type="match status" value="1"/>
</dbReference>
<dbReference type="Gene3D" id="3.90.190.20">
    <property type="entry name" value="Mur ligase, C-terminal domain"/>
    <property type="match status" value="1"/>
</dbReference>
<evidence type="ECO:0000256" key="11">
    <source>
        <dbReference type="RuleBase" id="RU004136"/>
    </source>
</evidence>
<keyword evidence="8 10" id="KW-0131">Cell cycle</keyword>
<dbReference type="InterPro" id="IPR036615">
    <property type="entry name" value="Mur_ligase_C_dom_sf"/>
</dbReference>
<proteinExistence type="inferred from homology"/>
<dbReference type="GO" id="GO:0009252">
    <property type="term" value="P:peptidoglycan biosynthetic process"/>
    <property type="evidence" value="ECO:0007669"/>
    <property type="project" value="UniProtKB-UniRule"/>
</dbReference>
<protein>
    <recommendedName>
        <fullName evidence="10 11">UDP-N-acetylmuramoyl-tripeptide--D-alanyl-D-alanine ligase</fullName>
        <ecNumber evidence="10 11">6.3.2.10</ecNumber>
    </recommendedName>
    <alternativeName>
        <fullName evidence="10">D-alanyl-D-alanine-adding enzyme</fullName>
    </alternativeName>
</protein>
<sequence length="533" mass="56198">MIFRGGLVEPRELFRLGDLPLAVHGEVLFSAAAVAHEETPLVSVCIDSRQCREGSLFVALPGACTDGHRHVGDALSRGAVAAVVSTREDPLSGQEWSLPVVCVQDTLVALHQLAGWYCRTHLAGIFRIGVTGSNGKTTTKEMIAAILRCAGPTSASFGNLNSETGVPLALFQTDREARYAVYEMAMSNPGEMVALADMVRPDLAVITNIGVAHIGNLGSQEAIAREKKAIASCFDGSQSLLVPEDDPFCTFLQEGVSGQVLTFGVESQKASFEAGDEPGEQRICVEGEWYTLPLEGAHNGRNALAAVAVARVLEIGADCLHQGFRTLRLPSGRSEVLQGREGILILNDSYNANPESCHAALETVASLHAQRLHRGDAGAGSHLVLILGEMAELGSATVSGHRSVLERAISLGPALVLLVGALDREGPGAEESAWDRLEQDQAELFHRECRVLRFASVEDVLAQGVLLPQGALLAGGETLLLKGSRSAGLELLLPSLVDPDPAGAGPVTASNPEAPEAAPSFHHPLKPEASDDA</sequence>
<keyword evidence="5 10" id="KW-0067">ATP-binding</keyword>
<comment type="catalytic activity">
    <reaction evidence="10 11">
        <text>D-alanyl-D-alanine + UDP-N-acetyl-alpha-D-muramoyl-L-alanyl-gamma-D-glutamyl-meso-2,6-diaminopimelate + ATP = UDP-N-acetyl-alpha-D-muramoyl-L-alanyl-gamma-D-glutamyl-meso-2,6-diaminopimeloyl-D-alanyl-D-alanine + ADP + phosphate + H(+)</text>
        <dbReference type="Rhea" id="RHEA:28374"/>
        <dbReference type="ChEBI" id="CHEBI:15378"/>
        <dbReference type="ChEBI" id="CHEBI:30616"/>
        <dbReference type="ChEBI" id="CHEBI:43474"/>
        <dbReference type="ChEBI" id="CHEBI:57822"/>
        <dbReference type="ChEBI" id="CHEBI:61386"/>
        <dbReference type="ChEBI" id="CHEBI:83905"/>
        <dbReference type="ChEBI" id="CHEBI:456216"/>
        <dbReference type="EC" id="6.3.2.10"/>
    </reaction>
</comment>
<evidence type="ECO:0000313" key="17">
    <source>
        <dbReference type="Proteomes" id="UP000237350"/>
    </source>
</evidence>
<dbReference type="EC" id="6.3.2.10" evidence="10 11"/>
<dbReference type="InterPro" id="IPR051046">
    <property type="entry name" value="MurCDEF_CellWall_CoF430Synth"/>
</dbReference>
<dbReference type="SUPFAM" id="SSF53623">
    <property type="entry name" value="MurD-like peptide ligases, catalytic domain"/>
    <property type="match status" value="1"/>
</dbReference>
<evidence type="ECO:0000256" key="5">
    <source>
        <dbReference type="ARBA" id="ARBA00022840"/>
    </source>
</evidence>
<dbReference type="Pfam" id="PF02875">
    <property type="entry name" value="Mur_ligase_C"/>
    <property type="match status" value="1"/>
</dbReference>
<evidence type="ECO:0000256" key="9">
    <source>
        <dbReference type="ARBA" id="ARBA00023316"/>
    </source>
</evidence>
<dbReference type="Gene3D" id="3.40.1190.10">
    <property type="entry name" value="Mur-like, catalytic domain"/>
    <property type="match status" value="1"/>
</dbReference>
<comment type="subcellular location">
    <subcellularLocation>
        <location evidence="10 11">Cytoplasm</location>
    </subcellularLocation>
</comment>
<keyword evidence="9 10" id="KW-0961">Cell wall biogenesis/degradation</keyword>
<name>A0A2S4JYZ4_9SPIO</name>
<keyword evidence="7 10" id="KW-0573">Peptidoglycan synthesis</keyword>
<dbReference type="InterPro" id="IPR035911">
    <property type="entry name" value="MurE/MurF_N"/>
</dbReference>
<dbReference type="GO" id="GO:0008766">
    <property type="term" value="F:UDP-N-acetylmuramoylalanyl-D-glutamyl-2,6-diaminopimelate-D-alanyl-D-alanine ligase activity"/>
    <property type="evidence" value="ECO:0007669"/>
    <property type="project" value="RHEA"/>
</dbReference>
<dbReference type="GO" id="GO:0071555">
    <property type="term" value="P:cell wall organization"/>
    <property type="evidence" value="ECO:0007669"/>
    <property type="project" value="UniProtKB-KW"/>
</dbReference>
<feature type="region of interest" description="Disordered" evidence="12">
    <location>
        <begin position="500"/>
        <end position="533"/>
    </location>
</feature>
<dbReference type="PANTHER" id="PTHR43024">
    <property type="entry name" value="UDP-N-ACETYLMURAMOYL-TRIPEPTIDE--D-ALANYL-D-ALANINE LIGASE"/>
    <property type="match status" value="1"/>
</dbReference>
<dbReference type="NCBIfam" id="TIGR01143">
    <property type="entry name" value="murF"/>
    <property type="match status" value="1"/>
</dbReference>
<dbReference type="PANTHER" id="PTHR43024:SF1">
    <property type="entry name" value="UDP-N-ACETYLMURAMOYL-TRIPEPTIDE--D-ALANYL-D-ALANINE LIGASE"/>
    <property type="match status" value="1"/>
</dbReference>
<dbReference type="UniPathway" id="UPA00219"/>
<comment type="caution">
    <text evidence="16">The sequence shown here is derived from an EMBL/GenBank/DDBJ whole genome shotgun (WGS) entry which is preliminary data.</text>
</comment>
<evidence type="ECO:0000256" key="10">
    <source>
        <dbReference type="HAMAP-Rule" id="MF_02019"/>
    </source>
</evidence>
<evidence type="ECO:0000313" key="16">
    <source>
        <dbReference type="EMBL" id="POR04740.1"/>
    </source>
</evidence>
<accession>A0A2S4JYZ4</accession>
<evidence type="ECO:0000256" key="2">
    <source>
        <dbReference type="ARBA" id="ARBA00022598"/>
    </source>
</evidence>
<feature type="domain" description="Mur ligase central" evidence="15">
    <location>
        <begin position="130"/>
        <end position="310"/>
    </location>
</feature>
<dbReference type="GO" id="GO:0005737">
    <property type="term" value="C:cytoplasm"/>
    <property type="evidence" value="ECO:0007669"/>
    <property type="project" value="UniProtKB-SubCell"/>
</dbReference>
<evidence type="ECO:0000256" key="6">
    <source>
        <dbReference type="ARBA" id="ARBA00022960"/>
    </source>
</evidence>
<evidence type="ECO:0000259" key="13">
    <source>
        <dbReference type="Pfam" id="PF01225"/>
    </source>
</evidence>
<dbReference type="InterPro" id="IPR000713">
    <property type="entry name" value="Mur_ligase_N"/>
</dbReference>
<keyword evidence="1 10" id="KW-0963">Cytoplasm</keyword>
<evidence type="ECO:0000256" key="1">
    <source>
        <dbReference type="ARBA" id="ARBA00022490"/>
    </source>
</evidence>
<dbReference type="HAMAP" id="MF_02019">
    <property type="entry name" value="MurF"/>
    <property type="match status" value="1"/>
</dbReference>
<keyword evidence="3 10" id="KW-0132">Cell division</keyword>
<evidence type="ECO:0000256" key="3">
    <source>
        <dbReference type="ARBA" id="ARBA00022618"/>
    </source>
</evidence>
<evidence type="ECO:0000256" key="7">
    <source>
        <dbReference type="ARBA" id="ARBA00022984"/>
    </source>
</evidence>
<dbReference type="InterPro" id="IPR036565">
    <property type="entry name" value="Mur-like_cat_sf"/>
</dbReference>
<comment type="pathway">
    <text evidence="10 11">Cell wall biogenesis; peptidoglycan biosynthesis.</text>
</comment>
<dbReference type="EMBL" id="LPWH01000007">
    <property type="protein sequence ID" value="POR04740.1"/>
    <property type="molecule type" value="Genomic_DNA"/>
</dbReference>
<evidence type="ECO:0000259" key="14">
    <source>
        <dbReference type="Pfam" id="PF02875"/>
    </source>
</evidence>
<evidence type="ECO:0000259" key="15">
    <source>
        <dbReference type="Pfam" id="PF08245"/>
    </source>
</evidence>
<evidence type="ECO:0000256" key="12">
    <source>
        <dbReference type="SAM" id="MobiDB-lite"/>
    </source>
</evidence>
<organism evidence="16 17">
    <name type="scientific">Alkalispirochaeta sphaeroplastigenens</name>
    <dbReference type="NCBI Taxonomy" id="1187066"/>
    <lineage>
        <taxon>Bacteria</taxon>
        <taxon>Pseudomonadati</taxon>
        <taxon>Spirochaetota</taxon>
        <taxon>Spirochaetia</taxon>
        <taxon>Spirochaetales</taxon>
        <taxon>Spirochaetaceae</taxon>
        <taxon>Alkalispirochaeta</taxon>
    </lineage>
</organism>
<dbReference type="AlphaFoldDB" id="A0A2S4JYZ4"/>
<keyword evidence="17" id="KW-1185">Reference proteome</keyword>
<dbReference type="GO" id="GO:0005524">
    <property type="term" value="F:ATP binding"/>
    <property type="evidence" value="ECO:0007669"/>
    <property type="project" value="UniProtKB-UniRule"/>
</dbReference>
<dbReference type="GO" id="GO:0008360">
    <property type="term" value="P:regulation of cell shape"/>
    <property type="evidence" value="ECO:0007669"/>
    <property type="project" value="UniProtKB-KW"/>
</dbReference>
<gene>
    <name evidence="10" type="primary">murF</name>
    <name evidence="16" type="ORF">AU468_02700</name>
</gene>
<dbReference type="Pfam" id="PF08245">
    <property type="entry name" value="Mur_ligase_M"/>
    <property type="match status" value="1"/>
</dbReference>
<keyword evidence="2 10" id="KW-0436">Ligase</keyword>
<dbReference type="InterPro" id="IPR004101">
    <property type="entry name" value="Mur_ligase_C"/>
</dbReference>
<dbReference type="InterPro" id="IPR013221">
    <property type="entry name" value="Mur_ligase_cen"/>
</dbReference>
<dbReference type="Pfam" id="PF01225">
    <property type="entry name" value="Mur_ligase"/>
    <property type="match status" value="1"/>
</dbReference>
<evidence type="ECO:0000256" key="4">
    <source>
        <dbReference type="ARBA" id="ARBA00022741"/>
    </source>
</evidence>
<evidence type="ECO:0000256" key="8">
    <source>
        <dbReference type="ARBA" id="ARBA00023306"/>
    </source>
</evidence>
<dbReference type="SUPFAM" id="SSF63418">
    <property type="entry name" value="MurE/MurF N-terminal domain"/>
    <property type="match status" value="1"/>
</dbReference>
<dbReference type="Proteomes" id="UP000237350">
    <property type="component" value="Unassembled WGS sequence"/>
</dbReference>
<feature type="domain" description="Mur ligase N-terminal catalytic" evidence="13">
    <location>
        <begin position="44"/>
        <end position="114"/>
    </location>
</feature>
<dbReference type="GO" id="GO:0047480">
    <property type="term" value="F:UDP-N-acetylmuramoyl-tripeptide-D-alanyl-D-alanine ligase activity"/>
    <property type="evidence" value="ECO:0007669"/>
    <property type="project" value="UniProtKB-UniRule"/>
</dbReference>
<dbReference type="InterPro" id="IPR005863">
    <property type="entry name" value="UDP-N-AcMur_synth"/>
</dbReference>
<dbReference type="GO" id="GO:0051301">
    <property type="term" value="P:cell division"/>
    <property type="evidence" value="ECO:0007669"/>
    <property type="project" value="UniProtKB-KW"/>
</dbReference>
<reference evidence="17" key="1">
    <citation type="submission" date="2015-12" db="EMBL/GenBank/DDBJ databases">
        <authorList>
            <person name="Lodha T.D."/>
            <person name="Chintalapati S."/>
            <person name="Chintalapati V.R."/>
            <person name="Sravanthi T."/>
        </authorList>
    </citation>
    <scope>NUCLEOTIDE SEQUENCE [LARGE SCALE GENOMIC DNA]</scope>
    <source>
        <strain evidence="17">JC133</strain>
    </source>
</reference>
<comment type="similarity">
    <text evidence="10">Belongs to the MurCDEF family. MurF subfamily.</text>
</comment>
<comment type="function">
    <text evidence="10 11">Involved in cell wall formation. Catalyzes the final step in the synthesis of UDP-N-acetylmuramoyl-pentapeptide, the precursor of murein.</text>
</comment>
<feature type="binding site" evidence="10">
    <location>
        <begin position="132"/>
        <end position="138"/>
    </location>
    <ligand>
        <name>ATP</name>
        <dbReference type="ChEBI" id="CHEBI:30616"/>
    </ligand>
</feature>
<dbReference type="Gene3D" id="3.40.1390.10">
    <property type="entry name" value="MurE/MurF, N-terminal domain"/>
    <property type="match status" value="1"/>
</dbReference>
<keyword evidence="6 10" id="KW-0133">Cell shape</keyword>